<evidence type="ECO:0000313" key="6">
    <source>
        <dbReference type="Proteomes" id="UP000195137"/>
    </source>
</evidence>
<keyword evidence="2" id="KW-0808">Transferase</keyword>
<evidence type="ECO:0000313" key="5">
    <source>
        <dbReference type="EMBL" id="OUJ19005.1"/>
    </source>
</evidence>
<dbReference type="Pfam" id="PF00294">
    <property type="entry name" value="PfkB"/>
    <property type="match status" value="1"/>
</dbReference>
<proteinExistence type="inferred from homology"/>
<dbReference type="OrthoDB" id="26949at2157"/>
<gene>
    <name evidence="5" type="ORF">AMET1_0656</name>
</gene>
<dbReference type="AlphaFoldDB" id="A0A1Y3GHU5"/>
<evidence type="ECO:0000256" key="1">
    <source>
        <dbReference type="ARBA" id="ARBA00010688"/>
    </source>
</evidence>
<evidence type="ECO:0000256" key="2">
    <source>
        <dbReference type="ARBA" id="ARBA00022679"/>
    </source>
</evidence>
<dbReference type="InterPro" id="IPR029056">
    <property type="entry name" value="Ribokinase-like"/>
</dbReference>
<organism evidence="5 6">
    <name type="scientific">Methanonatronarchaeum thermophilum</name>
    <dbReference type="NCBI Taxonomy" id="1927129"/>
    <lineage>
        <taxon>Archaea</taxon>
        <taxon>Methanobacteriati</taxon>
        <taxon>Methanobacteriota</taxon>
        <taxon>Methanonatronarchaeia</taxon>
        <taxon>Methanonatronarchaeales</taxon>
        <taxon>Methanonatronarchaeaceae</taxon>
        <taxon>Methanonatronarchaeum</taxon>
    </lineage>
</organism>
<protein>
    <submittedName>
        <fullName evidence="5">Sugar kinase ribokinase family</fullName>
    </submittedName>
</protein>
<dbReference type="Proteomes" id="UP000195137">
    <property type="component" value="Unassembled WGS sequence"/>
</dbReference>
<sequence length="290" mass="32038">MDVVGIGNLNWDRLLFTDKLAERGGESPINQIEESAGGSAYNTISWLSKYNLQLGFIGAVGKDPEAKSIFKNLIENDIDHSQIQKKPGRTGCAYSIVDSDGDRTLYTYGGVGSHIDYNKINQKYLTKPKLIHISSFLDQKGHKFTKKILETDNQFSYNPGPLCREQGLEKLKPILKKINILFLSKKELEDLTGDKTNKAHQKLLKIGVEKVVVTLGSQGSTVHTRQKSYKAPAKDIKIVDATGAGDAFAAGYIKAYINNKNPEKCLKEGNKIAAECLQKTGGSYKPKNDK</sequence>
<feature type="domain" description="Carbohydrate kinase PfkB" evidence="4">
    <location>
        <begin position="3"/>
        <end position="284"/>
    </location>
</feature>
<dbReference type="GO" id="GO:0016301">
    <property type="term" value="F:kinase activity"/>
    <property type="evidence" value="ECO:0007669"/>
    <property type="project" value="UniProtKB-KW"/>
</dbReference>
<dbReference type="RefSeq" id="WP_143406825.1">
    <property type="nucleotide sequence ID" value="NZ_MRZU01000003.1"/>
</dbReference>
<reference evidence="5 6" key="1">
    <citation type="submission" date="2016-12" db="EMBL/GenBank/DDBJ databases">
        <title>Discovery of methanogenic haloarchaea.</title>
        <authorList>
            <person name="Sorokin D.Y."/>
            <person name="Makarova K.S."/>
            <person name="Abbas B."/>
            <person name="Ferrer M."/>
            <person name="Golyshin P.N."/>
        </authorList>
    </citation>
    <scope>NUCLEOTIDE SEQUENCE [LARGE SCALE GENOMIC DNA]</scope>
    <source>
        <strain evidence="5">AMET1</strain>
    </source>
</reference>
<comment type="similarity">
    <text evidence="1">Belongs to the carbohydrate kinase PfkB family.</text>
</comment>
<name>A0A1Y3GHU5_9EURY</name>
<evidence type="ECO:0000259" key="4">
    <source>
        <dbReference type="Pfam" id="PF00294"/>
    </source>
</evidence>
<evidence type="ECO:0000256" key="3">
    <source>
        <dbReference type="ARBA" id="ARBA00022777"/>
    </source>
</evidence>
<dbReference type="Gene3D" id="3.40.1190.20">
    <property type="match status" value="1"/>
</dbReference>
<dbReference type="SUPFAM" id="SSF53613">
    <property type="entry name" value="Ribokinase-like"/>
    <property type="match status" value="1"/>
</dbReference>
<dbReference type="EMBL" id="MRZU01000003">
    <property type="protein sequence ID" value="OUJ19005.1"/>
    <property type="molecule type" value="Genomic_DNA"/>
</dbReference>
<accession>A0A1Y3GHU5</accession>
<dbReference type="PANTHER" id="PTHR10584">
    <property type="entry name" value="SUGAR KINASE"/>
    <property type="match status" value="1"/>
</dbReference>
<dbReference type="InterPro" id="IPR011611">
    <property type="entry name" value="PfkB_dom"/>
</dbReference>
<comment type="caution">
    <text evidence="5">The sequence shown here is derived from an EMBL/GenBank/DDBJ whole genome shotgun (WGS) entry which is preliminary data.</text>
</comment>
<dbReference type="PANTHER" id="PTHR10584:SF166">
    <property type="entry name" value="RIBOKINASE"/>
    <property type="match status" value="1"/>
</dbReference>
<keyword evidence="3 5" id="KW-0418">Kinase</keyword>
<keyword evidence="6" id="KW-1185">Reference proteome</keyword>